<reference evidence="3" key="1">
    <citation type="submission" date="2015-03" db="EMBL/GenBank/DDBJ databases">
        <title>Draft genome sequence of a novel methanotroph (Sn10-6) isolated from flooded ricefield rhizosphere in India.</title>
        <authorList>
            <person name="Pandit P.S."/>
            <person name="Pore S.D."/>
            <person name="Arora P."/>
            <person name="Kapse N.G."/>
            <person name="Dhakephalkar P.K."/>
            <person name="Rahalkar M.C."/>
        </authorList>
    </citation>
    <scope>NUCLEOTIDE SEQUENCE [LARGE SCALE GENOMIC DNA]</scope>
    <source>
        <strain evidence="3">Sn10-6</strain>
    </source>
</reference>
<dbReference type="SUPFAM" id="SSF52540">
    <property type="entry name" value="P-loop containing nucleoside triphosphate hydrolases"/>
    <property type="match status" value="1"/>
</dbReference>
<evidence type="ECO:0000313" key="3">
    <source>
        <dbReference type="Proteomes" id="UP000033684"/>
    </source>
</evidence>
<dbReference type="GO" id="GO:0016887">
    <property type="term" value="F:ATP hydrolysis activity"/>
    <property type="evidence" value="ECO:0007669"/>
    <property type="project" value="InterPro"/>
</dbReference>
<keyword evidence="3" id="KW-1185">Reference proteome</keyword>
<dbReference type="GO" id="GO:0005524">
    <property type="term" value="F:ATP binding"/>
    <property type="evidence" value="ECO:0007669"/>
    <property type="project" value="InterPro"/>
</dbReference>
<gene>
    <name evidence="2" type="ORF">VZ94_05145</name>
</gene>
<protein>
    <recommendedName>
        <fullName evidence="1">ATPase AAA-type core domain-containing protein</fullName>
    </recommendedName>
</protein>
<dbReference type="PANTHER" id="PTHR43581:SF4">
    <property type="entry name" value="ATP_GTP PHOSPHATASE"/>
    <property type="match status" value="1"/>
</dbReference>
<evidence type="ECO:0000259" key="1">
    <source>
        <dbReference type="Pfam" id="PF13304"/>
    </source>
</evidence>
<dbReference type="AlphaFoldDB" id="A0A0F3IKW5"/>
<dbReference type="Gene3D" id="3.40.50.300">
    <property type="entry name" value="P-loop containing nucleotide triphosphate hydrolases"/>
    <property type="match status" value="1"/>
</dbReference>
<dbReference type="Pfam" id="PF13304">
    <property type="entry name" value="AAA_21"/>
    <property type="match status" value="1"/>
</dbReference>
<feature type="domain" description="ATPase AAA-type core" evidence="1">
    <location>
        <begin position="43"/>
        <end position="330"/>
    </location>
</feature>
<dbReference type="InterPro" id="IPR027417">
    <property type="entry name" value="P-loop_NTPase"/>
</dbReference>
<organism evidence="2 3">
    <name type="scientific">Methylocucumis oryzae</name>
    <dbReference type="NCBI Taxonomy" id="1632867"/>
    <lineage>
        <taxon>Bacteria</taxon>
        <taxon>Pseudomonadati</taxon>
        <taxon>Pseudomonadota</taxon>
        <taxon>Gammaproteobacteria</taxon>
        <taxon>Methylococcales</taxon>
        <taxon>Methylococcaceae</taxon>
        <taxon>Methylocucumis</taxon>
    </lineage>
</organism>
<name>A0A0F3IKW5_9GAMM</name>
<dbReference type="PANTHER" id="PTHR43581">
    <property type="entry name" value="ATP/GTP PHOSPHATASE"/>
    <property type="match status" value="1"/>
</dbReference>
<dbReference type="InterPro" id="IPR051396">
    <property type="entry name" value="Bact_Antivir_Def_Nuclease"/>
</dbReference>
<accession>A0A0F3IKW5</accession>
<proteinExistence type="predicted"/>
<sequence length="441" mass="49904">MSTEEKPCEGVYFLSLTLENVRCFGESQMLDLSDGNGRPAQWTVMLGDNGTGKTTLLQTLFRSYLAVDDFLDEDEKKVQKASSPRAAFSLRRNGSHSMHIEAKFAHGFNFRSGIVASEVSRIEQEFNDFWELKSWDDKQLNNKAHTTAIFGYDANRTLKSDKTSLEVKNIHYNNAFSDKAELINAEEWLLQTDYIAKIPSQIQTQYQERFKIIKEVLVNLLPDVKAIGISVPTEKHPNPKVGFETDNGWLQLSQLSLGYQTMTAWMVDLAARMFAAYPNSPNPIAEPAVVLIDEIDLHLHPKWQRTIMSYLSERFVNTQFIVTAHSPLIVQAAEQANIVVLRREGDHVVIDQQKHAVQGWRIDQLLTSDLFDLDSARSPHYENKLAQRRQLLSKPELTDEDQAQLKVLEAEIGDLPTAETAEDIAAMDIIRRAAALLKTSA</sequence>
<reference evidence="2 3" key="2">
    <citation type="journal article" date="2016" name="Microb. Ecol.">
        <title>Genome Characteristics of a Novel Type I Methanotroph (Sn10-6) Isolated from a Flooded Indian Rice Field.</title>
        <authorList>
            <person name="Rahalkar M.C."/>
            <person name="Pandit P.S."/>
            <person name="Dhakephalkar P.K."/>
            <person name="Pore S."/>
            <person name="Arora P."/>
            <person name="Kapse N."/>
        </authorList>
    </citation>
    <scope>NUCLEOTIDE SEQUENCE [LARGE SCALE GENOMIC DNA]</scope>
    <source>
        <strain evidence="2 3">Sn10-6</strain>
    </source>
</reference>
<dbReference type="OrthoDB" id="9815944at2"/>
<dbReference type="RefSeq" id="WP_045778420.1">
    <property type="nucleotide sequence ID" value="NZ_LAJX01000044.1"/>
</dbReference>
<dbReference type="EMBL" id="LAJX01000044">
    <property type="protein sequence ID" value="KJV07380.1"/>
    <property type="molecule type" value="Genomic_DNA"/>
</dbReference>
<dbReference type="Proteomes" id="UP000033684">
    <property type="component" value="Unassembled WGS sequence"/>
</dbReference>
<comment type="caution">
    <text evidence="2">The sequence shown here is derived from an EMBL/GenBank/DDBJ whole genome shotgun (WGS) entry which is preliminary data.</text>
</comment>
<evidence type="ECO:0000313" key="2">
    <source>
        <dbReference type="EMBL" id="KJV07380.1"/>
    </source>
</evidence>
<dbReference type="InterPro" id="IPR003959">
    <property type="entry name" value="ATPase_AAA_core"/>
</dbReference>